<gene>
    <name evidence="2" type="ORF">F4553_003199</name>
</gene>
<evidence type="ECO:0000313" key="2">
    <source>
        <dbReference type="EMBL" id="MBB5869820.1"/>
    </source>
</evidence>
<name>A0A841BSQ3_9ACTN</name>
<evidence type="ECO:0000256" key="1">
    <source>
        <dbReference type="SAM" id="MobiDB-lite"/>
    </source>
</evidence>
<sequence length="51" mass="5274">MFNPSGGYAGQRALTANTPSGGKLSSVGPVRVGNRFDFQDVVTSEASGQTR</sequence>
<feature type="region of interest" description="Disordered" evidence="1">
    <location>
        <begin position="1"/>
        <end position="30"/>
    </location>
</feature>
<organism evidence="2 3">
    <name type="scientific">Allocatelliglobosispora scoriae</name>
    <dbReference type="NCBI Taxonomy" id="643052"/>
    <lineage>
        <taxon>Bacteria</taxon>
        <taxon>Bacillati</taxon>
        <taxon>Actinomycetota</taxon>
        <taxon>Actinomycetes</taxon>
        <taxon>Micromonosporales</taxon>
        <taxon>Micromonosporaceae</taxon>
        <taxon>Allocatelliglobosispora</taxon>
    </lineage>
</organism>
<dbReference type="EMBL" id="JACHMN010000002">
    <property type="protein sequence ID" value="MBB5869820.1"/>
    <property type="molecule type" value="Genomic_DNA"/>
</dbReference>
<dbReference type="Proteomes" id="UP000587527">
    <property type="component" value="Unassembled WGS sequence"/>
</dbReference>
<comment type="caution">
    <text evidence="2">The sequence shown here is derived from an EMBL/GenBank/DDBJ whole genome shotgun (WGS) entry which is preliminary data.</text>
</comment>
<keyword evidence="3" id="KW-1185">Reference proteome</keyword>
<accession>A0A841BSQ3</accession>
<evidence type="ECO:0000313" key="3">
    <source>
        <dbReference type="Proteomes" id="UP000587527"/>
    </source>
</evidence>
<dbReference type="AlphaFoldDB" id="A0A841BSQ3"/>
<proteinExistence type="predicted"/>
<reference evidence="2 3" key="1">
    <citation type="submission" date="2020-08" db="EMBL/GenBank/DDBJ databases">
        <title>Sequencing the genomes of 1000 actinobacteria strains.</title>
        <authorList>
            <person name="Klenk H.-P."/>
        </authorList>
    </citation>
    <scope>NUCLEOTIDE SEQUENCE [LARGE SCALE GENOMIC DNA]</scope>
    <source>
        <strain evidence="2 3">DSM 45362</strain>
    </source>
</reference>
<protein>
    <submittedName>
        <fullName evidence="2">Uncharacterized protein</fullName>
    </submittedName>
</protein>